<feature type="compositionally biased region" description="Basic and acidic residues" evidence="1">
    <location>
        <begin position="32"/>
        <end position="41"/>
    </location>
</feature>
<organism evidence="2 3">
    <name type="scientific">Capsicum baccatum</name>
    <name type="common">Peruvian pepper</name>
    <dbReference type="NCBI Taxonomy" id="33114"/>
    <lineage>
        <taxon>Eukaryota</taxon>
        <taxon>Viridiplantae</taxon>
        <taxon>Streptophyta</taxon>
        <taxon>Embryophyta</taxon>
        <taxon>Tracheophyta</taxon>
        <taxon>Spermatophyta</taxon>
        <taxon>Magnoliopsida</taxon>
        <taxon>eudicotyledons</taxon>
        <taxon>Gunneridae</taxon>
        <taxon>Pentapetalae</taxon>
        <taxon>asterids</taxon>
        <taxon>lamiids</taxon>
        <taxon>Solanales</taxon>
        <taxon>Solanaceae</taxon>
        <taxon>Solanoideae</taxon>
        <taxon>Capsiceae</taxon>
        <taxon>Capsicum</taxon>
    </lineage>
</organism>
<evidence type="ECO:0008006" key="4">
    <source>
        <dbReference type="Google" id="ProtNLM"/>
    </source>
</evidence>
<keyword evidence="3" id="KW-1185">Reference proteome</keyword>
<dbReference type="EMBL" id="MLFT02000001">
    <property type="protein sequence ID" value="PHT58869.1"/>
    <property type="molecule type" value="Genomic_DNA"/>
</dbReference>
<reference evidence="2 3" key="1">
    <citation type="journal article" date="2017" name="Genome Biol.">
        <title>New reference genome sequences of hot pepper reveal the massive evolution of plant disease-resistance genes by retroduplication.</title>
        <authorList>
            <person name="Kim S."/>
            <person name="Park J."/>
            <person name="Yeom S.I."/>
            <person name="Kim Y.M."/>
            <person name="Seo E."/>
            <person name="Kim K.T."/>
            <person name="Kim M.S."/>
            <person name="Lee J.M."/>
            <person name="Cheong K."/>
            <person name="Shin H.S."/>
            <person name="Kim S.B."/>
            <person name="Han K."/>
            <person name="Lee J."/>
            <person name="Park M."/>
            <person name="Lee H.A."/>
            <person name="Lee H.Y."/>
            <person name="Lee Y."/>
            <person name="Oh S."/>
            <person name="Lee J.H."/>
            <person name="Choi E."/>
            <person name="Choi E."/>
            <person name="Lee S.E."/>
            <person name="Jeon J."/>
            <person name="Kim H."/>
            <person name="Choi G."/>
            <person name="Song H."/>
            <person name="Lee J."/>
            <person name="Lee S.C."/>
            <person name="Kwon J.K."/>
            <person name="Lee H.Y."/>
            <person name="Koo N."/>
            <person name="Hong Y."/>
            <person name="Kim R.W."/>
            <person name="Kang W.H."/>
            <person name="Huh J.H."/>
            <person name="Kang B.C."/>
            <person name="Yang T.J."/>
            <person name="Lee Y.H."/>
            <person name="Bennetzen J.L."/>
            <person name="Choi D."/>
        </authorList>
    </citation>
    <scope>NUCLEOTIDE SEQUENCE [LARGE SCALE GENOMIC DNA]</scope>
    <source>
        <strain evidence="3">cv. PBC81</strain>
    </source>
</reference>
<reference evidence="3" key="2">
    <citation type="journal article" date="2017" name="J. Anim. Genet.">
        <title>Multiple reference genome sequences of hot pepper reveal the massive evolution of plant disease resistance genes by retroduplication.</title>
        <authorList>
            <person name="Kim S."/>
            <person name="Park J."/>
            <person name="Yeom S.-I."/>
            <person name="Kim Y.-M."/>
            <person name="Seo E."/>
            <person name="Kim K.-T."/>
            <person name="Kim M.-S."/>
            <person name="Lee J.M."/>
            <person name="Cheong K."/>
            <person name="Shin H.-S."/>
            <person name="Kim S.-B."/>
            <person name="Han K."/>
            <person name="Lee J."/>
            <person name="Park M."/>
            <person name="Lee H.-A."/>
            <person name="Lee H.-Y."/>
            <person name="Lee Y."/>
            <person name="Oh S."/>
            <person name="Lee J.H."/>
            <person name="Choi E."/>
            <person name="Choi E."/>
            <person name="Lee S.E."/>
            <person name="Jeon J."/>
            <person name="Kim H."/>
            <person name="Choi G."/>
            <person name="Song H."/>
            <person name="Lee J."/>
            <person name="Lee S.-C."/>
            <person name="Kwon J.-K."/>
            <person name="Lee H.-Y."/>
            <person name="Koo N."/>
            <person name="Hong Y."/>
            <person name="Kim R.W."/>
            <person name="Kang W.-H."/>
            <person name="Huh J.H."/>
            <person name="Kang B.-C."/>
            <person name="Yang T.-J."/>
            <person name="Lee Y.-H."/>
            <person name="Bennetzen J.L."/>
            <person name="Choi D."/>
        </authorList>
    </citation>
    <scope>NUCLEOTIDE SEQUENCE [LARGE SCALE GENOMIC DNA]</scope>
    <source>
        <strain evidence="3">cv. PBC81</strain>
    </source>
</reference>
<dbReference type="Proteomes" id="UP000224567">
    <property type="component" value="Unassembled WGS sequence"/>
</dbReference>
<feature type="region of interest" description="Disordered" evidence="1">
    <location>
        <begin position="103"/>
        <end position="124"/>
    </location>
</feature>
<evidence type="ECO:0000256" key="1">
    <source>
        <dbReference type="SAM" id="MobiDB-lite"/>
    </source>
</evidence>
<dbReference type="AlphaFoldDB" id="A0A2G2XN45"/>
<feature type="region of interest" description="Disordered" evidence="1">
    <location>
        <begin position="7"/>
        <end position="41"/>
    </location>
</feature>
<evidence type="ECO:0000313" key="3">
    <source>
        <dbReference type="Proteomes" id="UP000224567"/>
    </source>
</evidence>
<feature type="region of interest" description="Disordered" evidence="1">
    <location>
        <begin position="166"/>
        <end position="190"/>
    </location>
</feature>
<sequence>MPEVVVAGGAAAAQSGEEEGLGGGWWAARSRRNGEGGGREGTGENFLEFCGIAMSTDMDEIKSMFERMAVEIANFNVRQNQLEAQHEKTLVELKEFIEETRRFDRSKSTEGQDGGGEVYTPSGNPMAWLPSSTGRPPMPSCSPARVHAGVGSMPQYAATMGPVPQPTQVGQTSGGTSGVDRNNGPPIQAQYHAGGPIMSRMTKLEFPRFNSTQLRTWLCKVEQFFSLDEVDYNLRVKIASIHFDDIAIE</sequence>
<gene>
    <name evidence="2" type="ORF">CQW23_01232</name>
</gene>
<accession>A0A2G2XN45</accession>
<name>A0A2G2XN45_CAPBA</name>
<evidence type="ECO:0000313" key="2">
    <source>
        <dbReference type="EMBL" id="PHT58869.1"/>
    </source>
</evidence>
<comment type="caution">
    <text evidence="2">The sequence shown here is derived from an EMBL/GenBank/DDBJ whole genome shotgun (WGS) entry which is preliminary data.</text>
</comment>
<proteinExistence type="predicted"/>
<protein>
    <recommendedName>
        <fullName evidence="4">Retrotransposon gag domain-containing protein</fullName>
    </recommendedName>
</protein>
<dbReference type="OrthoDB" id="1304790at2759"/>